<dbReference type="EMBL" id="VSRR010000175">
    <property type="protein sequence ID" value="MPC11657.1"/>
    <property type="molecule type" value="Genomic_DNA"/>
</dbReference>
<dbReference type="AlphaFoldDB" id="A0A5B7CPL6"/>
<accession>A0A5B7CPL6</accession>
<organism evidence="2 3">
    <name type="scientific">Portunus trituberculatus</name>
    <name type="common">Swimming crab</name>
    <name type="synonym">Neptunus trituberculatus</name>
    <dbReference type="NCBI Taxonomy" id="210409"/>
    <lineage>
        <taxon>Eukaryota</taxon>
        <taxon>Metazoa</taxon>
        <taxon>Ecdysozoa</taxon>
        <taxon>Arthropoda</taxon>
        <taxon>Crustacea</taxon>
        <taxon>Multicrustacea</taxon>
        <taxon>Malacostraca</taxon>
        <taxon>Eumalacostraca</taxon>
        <taxon>Eucarida</taxon>
        <taxon>Decapoda</taxon>
        <taxon>Pleocyemata</taxon>
        <taxon>Brachyura</taxon>
        <taxon>Eubrachyura</taxon>
        <taxon>Portunoidea</taxon>
        <taxon>Portunidae</taxon>
        <taxon>Portuninae</taxon>
        <taxon>Portunus</taxon>
    </lineage>
</organism>
<feature type="region of interest" description="Disordered" evidence="1">
    <location>
        <begin position="1"/>
        <end position="20"/>
    </location>
</feature>
<evidence type="ECO:0000313" key="3">
    <source>
        <dbReference type="Proteomes" id="UP000324222"/>
    </source>
</evidence>
<evidence type="ECO:0000313" key="2">
    <source>
        <dbReference type="EMBL" id="MPC11657.1"/>
    </source>
</evidence>
<feature type="region of interest" description="Disordered" evidence="1">
    <location>
        <begin position="77"/>
        <end position="97"/>
    </location>
</feature>
<gene>
    <name evidence="2" type="ORF">E2C01_004329</name>
</gene>
<name>A0A5B7CPL6_PORTR</name>
<feature type="compositionally biased region" description="Basic and acidic residues" evidence="1">
    <location>
        <begin position="7"/>
        <end position="18"/>
    </location>
</feature>
<dbReference type="Proteomes" id="UP000324222">
    <property type="component" value="Unassembled WGS sequence"/>
</dbReference>
<keyword evidence="3" id="KW-1185">Reference proteome</keyword>
<sequence length="131" mass="14302">MMVPLSKGKEGSRHSDKTHSRHQALVGAVNSVCVPPLLRPASAHHPCRHHHHVSSPSLPDTLHTCRWSVRREADLAAPCGDRDNSEPLPAAGRRLDKGLSGGDSLLVSIDVILSAMKEVRTERMKMEGRIV</sequence>
<proteinExistence type="predicted"/>
<comment type="caution">
    <text evidence="2">The sequence shown here is derived from an EMBL/GenBank/DDBJ whole genome shotgun (WGS) entry which is preliminary data.</text>
</comment>
<reference evidence="2 3" key="1">
    <citation type="submission" date="2019-05" db="EMBL/GenBank/DDBJ databases">
        <title>Another draft genome of Portunus trituberculatus and its Hox gene families provides insights of decapod evolution.</title>
        <authorList>
            <person name="Jeong J.-H."/>
            <person name="Song I."/>
            <person name="Kim S."/>
            <person name="Choi T."/>
            <person name="Kim D."/>
            <person name="Ryu S."/>
            <person name="Kim W."/>
        </authorList>
    </citation>
    <scope>NUCLEOTIDE SEQUENCE [LARGE SCALE GENOMIC DNA]</scope>
    <source>
        <tissue evidence="2">Muscle</tissue>
    </source>
</reference>
<protein>
    <submittedName>
        <fullName evidence="2">Uncharacterized protein</fullName>
    </submittedName>
</protein>
<evidence type="ECO:0000256" key="1">
    <source>
        <dbReference type="SAM" id="MobiDB-lite"/>
    </source>
</evidence>